<evidence type="ECO:0000259" key="2">
    <source>
        <dbReference type="Pfam" id="PF04773"/>
    </source>
</evidence>
<feature type="transmembrane region" description="Helical" evidence="1">
    <location>
        <begin position="81"/>
        <end position="99"/>
    </location>
</feature>
<reference evidence="4" key="1">
    <citation type="submission" date="2012-02" db="EMBL/GenBank/DDBJ databases">
        <title>The complete genome of Echinicola vietnamensis DSM 17526.</title>
        <authorList>
            <person name="Lucas S."/>
            <person name="Copeland A."/>
            <person name="Lapidus A."/>
            <person name="Glavina del Rio T."/>
            <person name="Dalin E."/>
            <person name="Tice H."/>
            <person name="Bruce D."/>
            <person name="Goodwin L."/>
            <person name="Pitluck S."/>
            <person name="Peters L."/>
            <person name="Ovchinnikova G."/>
            <person name="Teshima H."/>
            <person name="Kyrpides N."/>
            <person name="Mavromatis K."/>
            <person name="Ivanova N."/>
            <person name="Brettin T."/>
            <person name="Detter J.C."/>
            <person name="Han C."/>
            <person name="Larimer F."/>
            <person name="Land M."/>
            <person name="Hauser L."/>
            <person name="Markowitz V."/>
            <person name="Cheng J.-F."/>
            <person name="Hugenholtz P."/>
            <person name="Woyke T."/>
            <person name="Wu D."/>
            <person name="Brambilla E."/>
            <person name="Klenk H.-P."/>
            <person name="Eisen J.A."/>
        </authorList>
    </citation>
    <scope>NUCLEOTIDE SEQUENCE [LARGE SCALE GENOMIC DNA]</scope>
    <source>
        <strain evidence="4">DSM 17526 / LMG 23754 / KMM 6221</strain>
    </source>
</reference>
<organism evidence="3 4">
    <name type="scientific">Echinicola vietnamensis (strain DSM 17526 / LMG 23754 / KMM 6221)</name>
    <dbReference type="NCBI Taxonomy" id="926556"/>
    <lineage>
        <taxon>Bacteria</taxon>
        <taxon>Pseudomonadati</taxon>
        <taxon>Bacteroidota</taxon>
        <taxon>Cytophagia</taxon>
        <taxon>Cytophagales</taxon>
        <taxon>Cyclobacteriaceae</taxon>
        <taxon>Echinicola</taxon>
    </lineage>
</organism>
<dbReference type="PANTHER" id="PTHR30273:SF2">
    <property type="entry name" value="PROTEIN FECR"/>
    <property type="match status" value="1"/>
</dbReference>
<dbReference type="Pfam" id="PF04773">
    <property type="entry name" value="FecR"/>
    <property type="match status" value="1"/>
</dbReference>
<evidence type="ECO:0000313" key="4">
    <source>
        <dbReference type="Proteomes" id="UP000010796"/>
    </source>
</evidence>
<dbReference type="Gene3D" id="2.60.120.1440">
    <property type="match status" value="1"/>
</dbReference>
<dbReference type="PANTHER" id="PTHR30273">
    <property type="entry name" value="PERIPLASMIC SIGNAL SENSOR AND SIGMA FACTOR ACTIVATOR FECR-RELATED"/>
    <property type="match status" value="1"/>
</dbReference>
<sequence length="318" mass="36034">MNREEINLLLDKFLSGEISPEEQKVLDHWYKDFDGQDDVTDGMRDEEQWELKSRMLGKIREEALGDKVEIEKNAKGSLSKLLMVAASFVLIVGLGFFFYKQQARPVVYQTGLGEVLILKLPDSTEVTLNGNSQLSYTTGWFGEFDRKVNLEGEAFFDVVHTIDDRRFTINEKTGLGIEVFGTAFNYRVREEVNAVALASGSVKVMLPDAGAGERKVHFLKPGELAVYDHQVKEVEINTPANLESHYAWKEGKLILDYSTLPEIIEKIKGTYGLKISLDTSNWREHKVSGTLPLTRDPASLIKNLEQLFDVEIRITNKE</sequence>
<dbReference type="Gene3D" id="3.55.50.30">
    <property type="match status" value="1"/>
</dbReference>
<dbReference type="HOGENOM" id="CLU_050192_2_1_10"/>
<evidence type="ECO:0000313" key="3">
    <source>
        <dbReference type="EMBL" id="AGA79092.1"/>
    </source>
</evidence>
<keyword evidence="4" id="KW-1185">Reference proteome</keyword>
<keyword evidence="1" id="KW-1133">Transmembrane helix</keyword>
<accession>L0G0M6</accession>
<dbReference type="RefSeq" id="WP_015266644.1">
    <property type="nucleotide sequence ID" value="NC_019904.1"/>
</dbReference>
<dbReference type="PIRSF" id="PIRSF018266">
    <property type="entry name" value="FecR"/>
    <property type="match status" value="1"/>
</dbReference>
<keyword evidence="1" id="KW-0812">Transmembrane</keyword>
<proteinExistence type="predicted"/>
<dbReference type="Proteomes" id="UP000010796">
    <property type="component" value="Chromosome"/>
</dbReference>
<protein>
    <submittedName>
        <fullName evidence="3">Fe2+-dicitrate sensor, membrane component</fullName>
    </submittedName>
</protein>
<dbReference type="GO" id="GO:0016989">
    <property type="term" value="F:sigma factor antagonist activity"/>
    <property type="evidence" value="ECO:0007669"/>
    <property type="project" value="TreeGrafter"/>
</dbReference>
<name>L0G0M6_ECHVK</name>
<feature type="domain" description="FecR protein" evidence="2">
    <location>
        <begin position="107"/>
        <end position="203"/>
    </location>
</feature>
<dbReference type="eggNOG" id="COG3712">
    <property type="taxonomic scope" value="Bacteria"/>
</dbReference>
<dbReference type="InterPro" id="IPR006860">
    <property type="entry name" value="FecR"/>
</dbReference>
<dbReference type="OrthoDB" id="1523489at2"/>
<dbReference type="AlphaFoldDB" id="L0G0M6"/>
<evidence type="ECO:0000256" key="1">
    <source>
        <dbReference type="SAM" id="Phobius"/>
    </source>
</evidence>
<keyword evidence="1" id="KW-0472">Membrane</keyword>
<dbReference type="STRING" id="926556.Echvi_2853"/>
<gene>
    <name evidence="3" type="ordered locus">Echvi_2853</name>
</gene>
<dbReference type="EMBL" id="CP003346">
    <property type="protein sequence ID" value="AGA79092.1"/>
    <property type="molecule type" value="Genomic_DNA"/>
</dbReference>
<dbReference type="KEGG" id="evi:Echvi_2853"/>
<dbReference type="InterPro" id="IPR012373">
    <property type="entry name" value="Ferrdict_sens_TM"/>
</dbReference>